<dbReference type="EMBL" id="JPUA01000024">
    <property type="protein sequence ID" value="OWV30188.1"/>
    <property type="molecule type" value="Genomic_DNA"/>
</dbReference>
<proteinExistence type="predicted"/>
<name>A0A246S184_9GAMM</name>
<dbReference type="OrthoDB" id="9946140at2"/>
<comment type="caution">
    <text evidence="2">The sequence shown here is derived from an EMBL/GenBank/DDBJ whole genome shotgun (WGS) entry which is preliminary data.</text>
</comment>
<sequence length="95" mass="10400">MSAKQTTKAATDKSAEKEEKPRPREAVSVRVKTKSPGVKRQVCGVIFDNAWKYLTLDDRGSAYKAIARDPAMVMEKATPPPKAVAIEEQPGNEAK</sequence>
<dbReference type="AlphaFoldDB" id="A0A246S184"/>
<evidence type="ECO:0000256" key="1">
    <source>
        <dbReference type="SAM" id="MobiDB-lite"/>
    </source>
</evidence>
<dbReference type="RefSeq" id="WP_088699717.1">
    <property type="nucleotide sequence ID" value="NZ_JPUA01000024.1"/>
</dbReference>
<accession>A0A246S184</accession>
<reference evidence="2 3" key="1">
    <citation type="submission" date="2014-08" db="EMBL/GenBank/DDBJ databases">
        <title>Draft genome sequence of a novel L-asparaginase producing marine bacterium, Halomonas campaniensis.</title>
        <authorList>
            <person name="Sundarakrishnan B."/>
            <person name="Moushumi Priya A."/>
            <person name="Raman G."/>
            <person name="Sakthivel N."/>
            <person name="Park S."/>
            <person name="Jayachandran S."/>
        </authorList>
    </citation>
    <scope>NUCLEOTIDE SEQUENCE [LARGE SCALE GENOMIC DNA]</scope>
    <source>
        <strain evidence="2 3">SK03</strain>
    </source>
</reference>
<protein>
    <submittedName>
        <fullName evidence="2">Uncharacterized protein</fullName>
    </submittedName>
</protein>
<organism evidence="2 3">
    <name type="scientific">Halomonas campaniensis</name>
    <dbReference type="NCBI Taxonomy" id="213554"/>
    <lineage>
        <taxon>Bacteria</taxon>
        <taxon>Pseudomonadati</taxon>
        <taxon>Pseudomonadota</taxon>
        <taxon>Gammaproteobacteria</taxon>
        <taxon>Oceanospirillales</taxon>
        <taxon>Halomonadaceae</taxon>
        <taxon>Halomonas</taxon>
    </lineage>
</organism>
<dbReference type="Proteomes" id="UP000197334">
    <property type="component" value="Unassembled WGS sequence"/>
</dbReference>
<evidence type="ECO:0000313" key="3">
    <source>
        <dbReference type="Proteomes" id="UP000197334"/>
    </source>
</evidence>
<keyword evidence="3" id="KW-1185">Reference proteome</keyword>
<gene>
    <name evidence="2" type="ORF">JI62_08245</name>
</gene>
<feature type="region of interest" description="Disordered" evidence="1">
    <location>
        <begin position="1"/>
        <end position="34"/>
    </location>
</feature>
<evidence type="ECO:0000313" key="2">
    <source>
        <dbReference type="EMBL" id="OWV30188.1"/>
    </source>
</evidence>
<feature type="compositionally biased region" description="Basic and acidic residues" evidence="1">
    <location>
        <begin position="10"/>
        <end position="27"/>
    </location>
</feature>